<protein>
    <submittedName>
        <fullName evidence="2">Uncharacterized protein</fullName>
    </submittedName>
</protein>
<feature type="chain" id="PRO_5001979131" evidence="1">
    <location>
        <begin position="18"/>
        <end position="136"/>
    </location>
</feature>
<accession>A0A0A1T1L5</accession>
<evidence type="ECO:0000313" key="3">
    <source>
        <dbReference type="Proteomes" id="UP000039046"/>
    </source>
</evidence>
<keyword evidence="1" id="KW-0732">Signal</keyword>
<dbReference type="EMBL" id="CDHN01000002">
    <property type="protein sequence ID" value="CEJ87851.1"/>
    <property type="molecule type" value="Genomic_DNA"/>
</dbReference>
<dbReference type="AlphaFoldDB" id="A0A0A1T1L5"/>
<keyword evidence="3" id="KW-1185">Reference proteome</keyword>
<dbReference type="HOGENOM" id="CLU_1876881_0_0_1"/>
<name>A0A0A1T1L5_9HYPO</name>
<proteinExistence type="predicted"/>
<organism evidence="2 3">
    <name type="scientific">[Torrubiella] hemipterigena</name>
    <dbReference type="NCBI Taxonomy" id="1531966"/>
    <lineage>
        <taxon>Eukaryota</taxon>
        <taxon>Fungi</taxon>
        <taxon>Dikarya</taxon>
        <taxon>Ascomycota</taxon>
        <taxon>Pezizomycotina</taxon>
        <taxon>Sordariomycetes</taxon>
        <taxon>Hypocreomycetidae</taxon>
        <taxon>Hypocreales</taxon>
        <taxon>Clavicipitaceae</taxon>
        <taxon>Clavicipitaceae incertae sedis</taxon>
        <taxon>'Torrubiella' clade</taxon>
    </lineage>
</organism>
<gene>
    <name evidence="2" type="ORF">VHEMI04533</name>
</gene>
<evidence type="ECO:0000313" key="2">
    <source>
        <dbReference type="EMBL" id="CEJ87851.1"/>
    </source>
</evidence>
<evidence type="ECO:0000256" key="1">
    <source>
        <dbReference type="SAM" id="SignalP"/>
    </source>
</evidence>
<sequence length="136" mass="13651">MKVVAVVLAGLVATGVAHNHVHGSGSDLPQPQMSNCWGYYGDAAGTACVAAAVAGARAGRCHGLCIGDGNTQCQNGNPGGLAECVACSQNNDCSTYRGGYPAACTTILPLGSDAQKFCKASGWLNQGHSEGQILGL</sequence>
<feature type="signal peptide" evidence="1">
    <location>
        <begin position="1"/>
        <end position="17"/>
    </location>
</feature>
<dbReference type="Proteomes" id="UP000039046">
    <property type="component" value="Unassembled WGS sequence"/>
</dbReference>
<reference evidence="2 3" key="1">
    <citation type="journal article" date="2015" name="Genome Announc.">
        <title>Draft Genome Sequence and Gene Annotation of the Entomopathogenic Fungus Verticillium hemipterigenum.</title>
        <authorList>
            <person name="Horn F."/>
            <person name="Habel A."/>
            <person name="Scharf D.H."/>
            <person name="Dworschak J."/>
            <person name="Brakhage A.A."/>
            <person name="Guthke R."/>
            <person name="Hertweck C."/>
            <person name="Linde J."/>
        </authorList>
    </citation>
    <scope>NUCLEOTIDE SEQUENCE [LARGE SCALE GENOMIC DNA]</scope>
</reference>